<keyword evidence="3" id="KW-1185">Reference proteome</keyword>
<evidence type="ECO:0000259" key="1">
    <source>
        <dbReference type="PROSITE" id="PS51186"/>
    </source>
</evidence>
<keyword evidence="2" id="KW-0808">Transferase</keyword>
<gene>
    <name evidence="2" type="ORF">KY46_02265</name>
</gene>
<dbReference type="PROSITE" id="PS51186">
    <property type="entry name" value="GNAT"/>
    <property type="match status" value="1"/>
</dbReference>
<sequence>MLIRTEVPADILTIDALLRHSFDTEAEADLVMTLRENGHMTLSLVACNEAGEVVGHIFFSPVTVGGQDLGWQGLAPLVVKAEYRGQGIGQTLMREGAEILAELGYPVVVVLGDHSYYRKAGYVTAAEHGLRCSWPVPEEAFMVQELLPPALSGHQGLVEYSAPFSVLPA</sequence>
<dbReference type="SUPFAM" id="SSF55729">
    <property type="entry name" value="Acyl-CoA N-acyltransferases (Nat)"/>
    <property type="match status" value="1"/>
</dbReference>
<dbReference type="OrthoDB" id="9797178at2"/>
<dbReference type="Gene3D" id="3.40.630.30">
    <property type="match status" value="1"/>
</dbReference>
<dbReference type="PATRIC" id="fig|265726.11.peg.491"/>
<evidence type="ECO:0000313" key="2">
    <source>
        <dbReference type="EMBL" id="KKD01641.1"/>
    </source>
</evidence>
<dbReference type="InterPro" id="IPR016181">
    <property type="entry name" value="Acyl_CoA_acyltransferase"/>
</dbReference>
<organism evidence="2 3">
    <name type="scientific">Photobacterium halotolerans</name>
    <dbReference type="NCBI Taxonomy" id="265726"/>
    <lineage>
        <taxon>Bacteria</taxon>
        <taxon>Pseudomonadati</taxon>
        <taxon>Pseudomonadota</taxon>
        <taxon>Gammaproteobacteria</taxon>
        <taxon>Vibrionales</taxon>
        <taxon>Vibrionaceae</taxon>
        <taxon>Photobacterium</taxon>
    </lineage>
</organism>
<protein>
    <submittedName>
        <fullName evidence="2">Acetyltransferase</fullName>
    </submittedName>
</protein>
<dbReference type="RefSeq" id="WP_046218970.1">
    <property type="nucleotide sequence ID" value="NZ_JWYV01000001.1"/>
</dbReference>
<dbReference type="EMBL" id="JWYV01000001">
    <property type="protein sequence ID" value="KKD01641.1"/>
    <property type="molecule type" value="Genomic_DNA"/>
</dbReference>
<dbReference type="Pfam" id="PF00583">
    <property type="entry name" value="Acetyltransf_1"/>
    <property type="match status" value="1"/>
</dbReference>
<accession>A0A0F5VHK0</accession>
<evidence type="ECO:0000313" key="3">
    <source>
        <dbReference type="Proteomes" id="UP000033633"/>
    </source>
</evidence>
<proteinExistence type="predicted"/>
<reference evidence="2 3" key="1">
    <citation type="submission" date="2014-12" db="EMBL/GenBank/DDBJ databases">
        <title>Mercury Reductase activity and rhizosphere competence traits in the genome of root associated Photobacterium halotolerans MELD1.</title>
        <authorList>
            <person name="Mathew D.C."/>
            <person name="Huang C.-C."/>
        </authorList>
    </citation>
    <scope>NUCLEOTIDE SEQUENCE [LARGE SCALE GENOMIC DNA]</scope>
    <source>
        <strain evidence="2 3">MELD1</strain>
    </source>
</reference>
<dbReference type="CDD" id="cd04301">
    <property type="entry name" value="NAT_SF"/>
    <property type="match status" value="1"/>
</dbReference>
<feature type="domain" description="N-acetyltransferase" evidence="1">
    <location>
        <begin position="1"/>
        <end position="143"/>
    </location>
</feature>
<dbReference type="InterPro" id="IPR000182">
    <property type="entry name" value="GNAT_dom"/>
</dbReference>
<dbReference type="AlphaFoldDB" id="A0A0F5VHK0"/>
<dbReference type="GO" id="GO:0016747">
    <property type="term" value="F:acyltransferase activity, transferring groups other than amino-acyl groups"/>
    <property type="evidence" value="ECO:0007669"/>
    <property type="project" value="InterPro"/>
</dbReference>
<name>A0A0F5VHK0_9GAMM</name>
<dbReference type="STRING" id="265726.KY46_02265"/>
<dbReference type="Proteomes" id="UP000033633">
    <property type="component" value="Unassembled WGS sequence"/>
</dbReference>
<comment type="caution">
    <text evidence="2">The sequence shown here is derived from an EMBL/GenBank/DDBJ whole genome shotgun (WGS) entry which is preliminary data.</text>
</comment>